<dbReference type="GO" id="GO:0003677">
    <property type="term" value="F:DNA binding"/>
    <property type="evidence" value="ECO:0007669"/>
    <property type="project" value="UniProtKB-KW"/>
</dbReference>
<keyword evidence="2" id="KW-0238">DNA-binding</keyword>
<sequence>MLGAALLDPEQLTHLEWLAADHFYRPAHQALFDALRKLRNDGHPALSADGPLPLSWVTDAVGEAGQHVRGLTAAYAHTLIQACPRTEHAPVYGRMVLEGAIHRTVAQHAIRLHQAARADAVQGEVEGALRTADVLTGVLTDLARRWGTDPRPVPPAAAPSAATDIPPPAQTGQVAEDARFLLAVLTEQPGAIGEVVAWLRPGDFADPTHGQLYRCLGALHHRGEPIDRITLLWEAQRRGLLTNGTLSSEQLTASCEGMVPGSADWFGQRVMRSSVTRTAAASARAIRTLAQDEVLGPGRLINHALHALGPLDEVRARWATANSSPAPKPTASTPLAGEPPPDRVMAARARSTPPARRVTPSPGQPSPHAVGNPTTLARPPMRPPPHQPSSAPGTRLDLPHLHARAVPKRHGPEPRRPVALSLDRVSLLGVRRPRPGRAGRPRRHAGLARRGRPERLTHPGPPLARRPQPGRYHRRRLVHRPSGVRPDGRLPLSKTSPLPAAGPDSTPRPAPGSGCTSPVRSKPSDPAWL</sequence>
<feature type="region of interest" description="Disordered" evidence="3">
    <location>
        <begin position="320"/>
        <end position="397"/>
    </location>
</feature>
<dbReference type="InterPro" id="IPR016136">
    <property type="entry name" value="DNA_helicase_N/primase_C"/>
</dbReference>
<dbReference type="PANTHER" id="PTHR30153:SF2">
    <property type="entry name" value="REPLICATIVE DNA HELICASE"/>
    <property type="match status" value="1"/>
</dbReference>
<dbReference type="GO" id="GO:0005829">
    <property type="term" value="C:cytosol"/>
    <property type="evidence" value="ECO:0007669"/>
    <property type="project" value="TreeGrafter"/>
</dbReference>
<keyword evidence="1" id="KW-0235">DNA replication</keyword>
<feature type="compositionally biased region" description="Low complexity" evidence="3">
    <location>
        <begin position="346"/>
        <end position="361"/>
    </location>
</feature>
<evidence type="ECO:0000256" key="3">
    <source>
        <dbReference type="SAM" id="MobiDB-lite"/>
    </source>
</evidence>
<evidence type="ECO:0000256" key="1">
    <source>
        <dbReference type="ARBA" id="ARBA00022705"/>
    </source>
</evidence>
<dbReference type="GO" id="GO:0003678">
    <property type="term" value="F:DNA helicase activity"/>
    <property type="evidence" value="ECO:0007669"/>
    <property type="project" value="InterPro"/>
</dbReference>
<accession>A7TUU8</accession>
<dbReference type="Pfam" id="PF00772">
    <property type="entry name" value="DnaB"/>
    <property type="match status" value="2"/>
</dbReference>
<gene>
    <name evidence="5" type="ORF">SLG51</name>
</gene>
<dbReference type="InterPro" id="IPR007693">
    <property type="entry name" value="DNA_helicase_DnaB-like_N"/>
</dbReference>
<feature type="compositionally biased region" description="Basic residues" evidence="3">
    <location>
        <begin position="431"/>
        <end position="450"/>
    </location>
</feature>
<feature type="domain" description="DNA helicase DnaB-like N-terminal" evidence="4">
    <location>
        <begin position="2"/>
        <end position="97"/>
    </location>
</feature>
<dbReference type="InterPro" id="IPR036185">
    <property type="entry name" value="DNA_heli_DnaB-like_N_sf"/>
</dbReference>
<feature type="region of interest" description="Disordered" evidence="3">
    <location>
        <begin position="146"/>
        <end position="170"/>
    </location>
</feature>
<dbReference type="Gene3D" id="1.10.860.10">
    <property type="entry name" value="DNAb Helicase, Chain A"/>
    <property type="match status" value="2"/>
</dbReference>
<dbReference type="EMBL" id="EF210454">
    <property type="protein sequence ID" value="ABP49127.1"/>
    <property type="molecule type" value="Genomic_DNA"/>
</dbReference>
<feature type="region of interest" description="Disordered" evidence="3">
    <location>
        <begin position="429"/>
        <end position="529"/>
    </location>
</feature>
<evidence type="ECO:0000313" key="5">
    <source>
        <dbReference type="EMBL" id="ABP49127.1"/>
    </source>
</evidence>
<feature type="compositionally biased region" description="Low complexity" evidence="3">
    <location>
        <begin position="320"/>
        <end position="334"/>
    </location>
</feature>
<dbReference type="SUPFAM" id="SSF48024">
    <property type="entry name" value="N-terminal domain of DnaB helicase"/>
    <property type="match status" value="2"/>
</dbReference>
<dbReference type="PANTHER" id="PTHR30153">
    <property type="entry name" value="REPLICATIVE DNA HELICASE DNAB"/>
    <property type="match status" value="1"/>
</dbReference>
<evidence type="ECO:0000256" key="2">
    <source>
        <dbReference type="ARBA" id="ARBA00023125"/>
    </source>
</evidence>
<name>A7TUU8_STRLI</name>
<proteinExistence type="predicted"/>
<reference evidence="5" key="1">
    <citation type="journal article" date="2007" name="Mol. Microbiol.">
        <title>Analysis of a genomic island housing genes for DNA S-modification system in Streptomyces lividans 66 and its counterparts in other distantly related bacteria.</title>
        <authorList>
            <person name="He X."/>
            <person name="Ou H.Y."/>
            <person name="Yu Q."/>
            <person name="Zhou X."/>
            <person name="Wu J."/>
            <person name="Liang J."/>
            <person name="Zhang W."/>
            <person name="Rajakumar K."/>
            <person name="Deng Z."/>
        </authorList>
    </citation>
    <scope>NUCLEOTIDE SEQUENCE</scope>
    <source>
        <strain evidence="5">66</strain>
    </source>
</reference>
<protein>
    <recommendedName>
        <fullName evidence="4">DNA helicase DnaB-like N-terminal domain-containing protein</fullName>
    </recommendedName>
</protein>
<dbReference type="AlphaFoldDB" id="A7TUU8"/>
<dbReference type="GO" id="GO:0006260">
    <property type="term" value="P:DNA replication"/>
    <property type="evidence" value="ECO:0007669"/>
    <property type="project" value="UniProtKB-KW"/>
</dbReference>
<evidence type="ECO:0000259" key="4">
    <source>
        <dbReference type="Pfam" id="PF00772"/>
    </source>
</evidence>
<organism evidence="5">
    <name type="scientific">Streptomyces lividans</name>
    <dbReference type="NCBI Taxonomy" id="1916"/>
    <lineage>
        <taxon>Bacteria</taxon>
        <taxon>Bacillati</taxon>
        <taxon>Actinomycetota</taxon>
        <taxon>Actinomycetes</taxon>
        <taxon>Kitasatosporales</taxon>
        <taxon>Streptomycetaceae</taxon>
        <taxon>Streptomyces</taxon>
    </lineage>
</organism>
<dbReference type="GO" id="GO:0005524">
    <property type="term" value="F:ATP binding"/>
    <property type="evidence" value="ECO:0007669"/>
    <property type="project" value="InterPro"/>
</dbReference>
<feature type="domain" description="DNA helicase DnaB-like N-terminal" evidence="4">
    <location>
        <begin position="179"/>
        <end position="243"/>
    </location>
</feature>